<feature type="transmembrane region" description="Helical" evidence="1">
    <location>
        <begin position="90"/>
        <end position="112"/>
    </location>
</feature>
<keyword evidence="1" id="KW-0812">Transmembrane</keyword>
<evidence type="ECO:0000259" key="2">
    <source>
        <dbReference type="Pfam" id="PF02517"/>
    </source>
</evidence>
<dbReference type="InterPro" id="IPR042150">
    <property type="entry name" value="MmRce1-like"/>
</dbReference>
<feature type="transmembrane region" description="Helical" evidence="1">
    <location>
        <begin position="198"/>
        <end position="219"/>
    </location>
</feature>
<evidence type="ECO:0000313" key="3">
    <source>
        <dbReference type="EMBL" id="TFE88981.1"/>
    </source>
</evidence>
<proteinExistence type="predicted"/>
<evidence type="ECO:0000313" key="4">
    <source>
        <dbReference type="Proteomes" id="UP000298246"/>
    </source>
</evidence>
<dbReference type="PANTHER" id="PTHR35797:SF1">
    <property type="entry name" value="PROTEASE"/>
    <property type="match status" value="1"/>
</dbReference>
<reference evidence="3 4" key="1">
    <citation type="submission" date="2017-03" db="EMBL/GenBank/DDBJ databases">
        <title>Isolation of Levoglucosan Utilizing Bacteria.</title>
        <authorList>
            <person name="Arya A.S."/>
        </authorList>
    </citation>
    <scope>NUCLEOTIDE SEQUENCE [LARGE SCALE GENOMIC DNA]</scope>
    <source>
        <strain evidence="3 4">MEC069</strain>
    </source>
</reference>
<feature type="transmembrane region" description="Helical" evidence="1">
    <location>
        <begin position="231"/>
        <end position="253"/>
    </location>
</feature>
<dbReference type="GO" id="GO:0080120">
    <property type="term" value="P:CAAX-box protein maturation"/>
    <property type="evidence" value="ECO:0007669"/>
    <property type="project" value="UniProtKB-ARBA"/>
</dbReference>
<gene>
    <name evidence="3" type="ORF">B5M42_08720</name>
</gene>
<protein>
    <recommendedName>
        <fullName evidence="2">CAAX prenyl protease 2/Lysostaphin resistance protein A-like domain-containing protein</fullName>
    </recommendedName>
</protein>
<keyword evidence="1" id="KW-0472">Membrane</keyword>
<dbReference type="Pfam" id="PF02517">
    <property type="entry name" value="Rce1-like"/>
    <property type="match status" value="1"/>
</dbReference>
<dbReference type="GO" id="GO:0004175">
    <property type="term" value="F:endopeptidase activity"/>
    <property type="evidence" value="ECO:0007669"/>
    <property type="project" value="UniProtKB-ARBA"/>
</dbReference>
<evidence type="ECO:0000256" key="1">
    <source>
        <dbReference type="SAM" id="Phobius"/>
    </source>
</evidence>
<dbReference type="Proteomes" id="UP000298246">
    <property type="component" value="Unassembled WGS sequence"/>
</dbReference>
<comment type="caution">
    <text evidence="3">The sequence shown here is derived from an EMBL/GenBank/DDBJ whole genome shotgun (WGS) entry which is preliminary data.</text>
</comment>
<feature type="transmembrane region" description="Helical" evidence="1">
    <location>
        <begin position="21"/>
        <end position="37"/>
    </location>
</feature>
<dbReference type="OrthoDB" id="9777755at2"/>
<feature type="transmembrane region" description="Helical" evidence="1">
    <location>
        <begin position="49"/>
        <end position="69"/>
    </location>
</feature>
<organism evidence="3 4">
    <name type="scientific">Paenibacillus athensensis</name>
    <dbReference type="NCBI Taxonomy" id="1967502"/>
    <lineage>
        <taxon>Bacteria</taxon>
        <taxon>Bacillati</taxon>
        <taxon>Bacillota</taxon>
        <taxon>Bacilli</taxon>
        <taxon>Bacillales</taxon>
        <taxon>Paenibacillaceae</taxon>
        <taxon>Paenibacillus</taxon>
    </lineage>
</organism>
<feature type="transmembrane region" description="Helical" evidence="1">
    <location>
        <begin position="165"/>
        <end position="186"/>
    </location>
</feature>
<keyword evidence="1" id="KW-1133">Transmembrane helix</keyword>
<dbReference type="PANTHER" id="PTHR35797">
    <property type="entry name" value="PROTEASE-RELATED"/>
    <property type="match status" value="1"/>
</dbReference>
<keyword evidence="4" id="KW-1185">Reference proteome</keyword>
<dbReference type="AlphaFoldDB" id="A0A4Y8Q4T0"/>
<feature type="transmembrane region" description="Helical" evidence="1">
    <location>
        <begin position="259"/>
        <end position="279"/>
    </location>
</feature>
<dbReference type="EMBL" id="MYFO01000008">
    <property type="protein sequence ID" value="TFE88981.1"/>
    <property type="molecule type" value="Genomic_DNA"/>
</dbReference>
<feature type="domain" description="CAAX prenyl protease 2/Lysostaphin resistance protein A-like" evidence="2">
    <location>
        <begin position="137"/>
        <end position="240"/>
    </location>
</feature>
<accession>A0A4Y8Q4T0</accession>
<feature type="transmembrane region" description="Helical" evidence="1">
    <location>
        <begin position="124"/>
        <end position="144"/>
    </location>
</feature>
<sequence length="299" mass="32186">MRTFGRGIEGGITMNKHAARNMTILTIMALLSGWIGVGVDQLPGLSQPVGSTLGMLLWLLLPLLTVILLRSFFGDGWRDSGLAPRFRSGWALYGLALMIYPLIMLIVLLAGWAAGGPPVSELRLSALAVVAASALPGQLIKNVCEELVWRGYLTAKLAQGSLSDWGIYAIIGVVWGLWHLPYYLIFLPDETLSAVLPVSRNAFAVIALVSIAASSIVYVELFRISRSIWPCVLMHAVENALLNPLVTGGYASFANRSVWLSPSIGLLTALLALAAGLLLRSARIRRSATPSIQRRATIG</sequence>
<name>A0A4Y8Q4T0_9BACL</name>
<dbReference type="InterPro" id="IPR003675">
    <property type="entry name" value="Rce1/LyrA-like_dom"/>
</dbReference>